<evidence type="ECO:0000313" key="3">
    <source>
        <dbReference type="EMBL" id="EJT50127.1"/>
    </source>
</evidence>
<evidence type="ECO:0000256" key="2">
    <source>
        <dbReference type="SAM" id="MobiDB-lite"/>
    </source>
</evidence>
<reference evidence="3 4" key="1">
    <citation type="journal article" date="2012" name="Eukaryot. Cell">
        <title>Draft genome sequence of CBS 2479, the standard type strain of Trichosporon asahii.</title>
        <authorList>
            <person name="Yang R.Y."/>
            <person name="Li H.T."/>
            <person name="Zhu H."/>
            <person name="Zhou G.P."/>
            <person name="Wang M."/>
            <person name="Wang L."/>
        </authorList>
    </citation>
    <scope>NUCLEOTIDE SEQUENCE [LARGE SCALE GENOMIC DNA]</scope>
    <source>
        <strain evidence="4">ATCC 90039 / CBS 2479 / JCM 2466 / KCTC 7840 / NCYC 2677 / UAMH 7654</strain>
    </source>
</reference>
<dbReference type="KEGG" id="tasa:A1Q1_00594"/>
<comment type="caution">
    <text evidence="3">The sequence shown here is derived from an EMBL/GenBank/DDBJ whole genome shotgun (WGS) entry which is preliminary data.</text>
</comment>
<dbReference type="Proteomes" id="UP000002748">
    <property type="component" value="Unassembled WGS sequence"/>
</dbReference>
<evidence type="ECO:0000313" key="4">
    <source>
        <dbReference type="Proteomes" id="UP000002748"/>
    </source>
</evidence>
<feature type="compositionally biased region" description="Basic residues" evidence="2">
    <location>
        <begin position="26"/>
        <end position="37"/>
    </location>
</feature>
<dbReference type="AlphaFoldDB" id="J6F4E9"/>
<dbReference type="EMBL" id="ALBS01000126">
    <property type="protein sequence ID" value="EJT50127.1"/>
    <property type="molecule type" value="Genomic_DNA"/>
</dbReference>
<dbReference type="GeneID" id="25984108"/>
<feature type="coiled-coil region" evidence="1">
    <location>
        <begin position="78"/>
        <end position="112"/>
    </location>
</feature>
<dbReference type="VEuPathDB" id="FungiDB:A1Q1_00594"/>
<gene>
    <name evidence="3" type="ORF">A1Q1_00594</name>
</gene>
<feature type="compositionally biased region" description="Low complexity" evidence="2">
    <location>
        <begin position="60"/>
        <end position="75"/>
    </location>
</feature>
<dbReference type="RefSeq" id="XP_014181384.1">
    <property type="nucleotide sequence ID" value="XM_014325909.1"/>
</dbReference>
<name>J6F4E9_TRIAS</name>
<proteinExistence type="predicted"/>
<evidence type="ECO:0000256" key="1">
    <source>
        <dbReference type="SAM" id="Coils"/>
    </source>
</evidence>
<keyword evidence="1" id="KW-0175">Coiled coil</keyword>
<feature type="region of interest" description="Disordered" evidence="2">
    <location>
        <begin position="1"/>
        <end position="77"/>
    </location>
</feature>
<organism evidence="3 4">
    <name type="scientific">Trichosporon asahii var. asahii (strain ATCC 90039 / CBS 2479 / JCM 2466 / KCTC 7840 / NBRC 103889/ NCYC 2677 / UAMH 7654)</name>
    <name type="common">Yeast</name>
    <dbReference type="NCBI Taxonomy" id="1186058"/>
    <lineage>
        <taxon>Eukaryota</taxon>
        <taxon>Fungi</taxon>
        <taxon>Dikarya</taxon>
        <taxon>Basidiomycota</taxon>
        <taxon>Agaricomycotina</taxon>
        <taxon>Tremellomycetes</taxon>
        <taxon>Trichosporonales</taxon>
        <taxon>Trichosporonaceae</taxon>
        <taxon>Trichosporon</taxon>
    </lineage>
</organism>
<feature type="compositionally biased region" description="Basic and acidic residues" evidence="2">
    <location>
        <begin position="1"/>
        <end position="17"/>
    </location>
</feature>
<accession>J6F4E9</accession>
<feature type="region of interest" description="Disordered" evidence="2">
    <location>
        <begin position="117"/>
        <end position="136"/>
    </location>
</feature>
<dbReference type="HOGENOM" id="CLU_1876894_0_0_1"/>
<protein>
    <submittedName>
        <fullName evidence="3">Uncharacterized protein</fullName>
    </submittedName>
</protein>
<sequence>MHDVQEKPDSRPADTTESRQPAKQPRLSKKARMRRKDHTQPKSRPARAHNPTPLMKATLPRRPIILSQPQQPPSLDLATAQQAELDNLRTQLRDARAESKTYADANAELTRRALAAERESQVSARARAQAEHDASV</sequence>